<evidence type="ECO:0000313" key="1">
    <source>
        <dbReference type="EMBL" id="MRY94464.1"/>
    </source>
</evidence>
<proteinExistence type="predicted"/>
<protein>
    <recommendedName>
        <fullName evidence="3">Glycosyltransferase GT-D fold domain-containing protein</fullName>
    </recommendedName>
</protein>
<accession>A0A7K0GXW9</accession>
<gene>
    <name evidence="1" type="ORF">GKD67_14760</name>
</gene>
<reference evidence="1 2" key="1">
    <citation type="journal article" date="2019" name="Nat. Med.">
        <title>A library of human gut bacterial isolates paired with longitudinal multiomics data enables mechanistic microbiome research.</title>
        <authorList>
            <person name="Poyet M."/>
            <person name="Groussin M."/>
            <person name="Gibbons S.M."/>
            <person name="Avila-Pacheco J."/>
            <person name="Jiang X."/>
            <person name="Kearney S.M."/>
            <person name="Perrotta A.R."/>
            <person name="Berdy B."/>
            <person name="Zhao S."/>
            <person name="Lieberman T.D."/>
            <person name="Swanson P.K."/>
            <person name="Smith M."/>
            <person name="Roesemann S."/>
            <person name="Alexander J.E."/>
            <person name="Rich S.A."/>
            <person name="Livny J."/>
            <person name="Vlamakis H."/>
            <person name="Clish C."/>
            <person name="Bullock K."/>
            <person name="Deik A."/>
            <person name="Scott J."/>
            <person name="Pierce K.A."/>
            <person name="Xavier R.J."/>
            <person name="Alm E.J."/>
        </authorList>
    </citation>
    <scope>NUCLEOTIDE SEQUENCE [LARGE SCALE GENOMIC DNA]</scope>
    <source>
        <strain evidence="1 2">BIOML-A9</strain>
    </source>
</reference>
<name>A0A7K0GXW9_PARDI</name>
<comment type="caution">
    <text evidence="1">The sequence shown here is derived from an EMBL/GenBank/DDBJ whole genome shotgun (WGS) entry which is preliminary data.</text>
</comment>
<evidence type="ECO:0008006" key="3">
    <source>
        <dbReference type="Google" id="ProtNLM"/>
    </source>
</evidence>
<evidence type="ECO:0000313" key="2">
    <source>
        <dbReference type="Proteomes" id="UP000461276"/>
    </source>
</evidence>
<dbReference type="AlphaFoldDB" id="A0A7K0GXW9"/>
<dbReference type="EMBL" id="WKMY01000010">
    <property type="protein sequence ID" value="MRY94464.1"/>
    <property type="molecule type" value="Genomic_DNA"/>
</dbReference>
<dbReference type="Proteomes" id="UP000461276">
    <property type="component" value="Unassembled WGS sequence"/>
</dbReference>
<organism evidence="1 2">
    <name type="scientific">Parabacteroides distasonis</name>
    <dbReference type="NCBI Taxonomy" id="823"/>
    <lineage>
        <taxon>Bacteria</taxon>
        <taxon>Pseudomonadati</taxon>
        <taxon>Bacteroidota</taxon>
        <taxon>Bacteroidia</taxon>
        <taxon>Bacteroidales</taxon>
        <taxon>Tannerellaceae</taxon>
        <taxon>Parabacteroides</taxon>
    </lineage>
</organism>
<sequence>MICICLHGLKFNIVKYRTFEFADRIHEFLGPRKHDLETDIREISRLLESENPSMISRIGSVEFQALFLIRYFPLSFPLLSRSKRNMRMNAGFFPVSMRTLKQFYLLYKEDCKDIDLFVRWRIEELFFSNWFNHKKYVHKSTLDSFFSQQHPWTYSLKGKKILVVHPFSETIESQYKNKKKKLFKNSEVLPEFASLQTIKAVQSIAGNPVGFDTWFDALDWMKSEIDKKDFDIALLGCGAYALPLAAHIKRMGKKVVHMGGVLQFLFGITCKRYEENDEFKPYINEYFVYPDAKDRPKNAFAVEGGCYW</sequence>